<sequence length="178" mass="20463">MTQIHTEKVLVWDIFIRIFHWSMVAIVVCNLFLLEEGGQWHQYLGYAACILMLLRIVWGFIGSPYARFKDFFPTPSKFKAHFQAIRNKQADEHLGHNPMGALMIFALIAVVLGLGFTGWSQTMESPFYLDSWPADLHEWLVTVLQILVVLHIAAVMLMSVWTRTDLVGAMLTGRKKKR</sequence>
<evidence type="ECO:0000256" key="6">
    <source>
        <dbReference type="SAM" id="Phobius"/>
    </source>
</evidence>
<accession>A0ABY4EFE8</accession>
<evidence type="ECO:0000256" key="3">
    <source>
        <dbReference type="ARBA" id="ARBA00022692"/>
    </source>
</evidence>
<organism evidence="8 9">
    <name type="scientific">Vitreoscilla stercoraria</name>
    <dbReference type="NCBI Taxonomy" id="61"/>
    <lineage>
        <taxon>Bacteria</taxon>
        <taxon>Pseudomonadati</taxon>
        <taxon>Pseudomonadota</taxon>
        <taxon>Betaproteobacteria</taxon>
        <taxon>Neisseriales</taxon>
        <taxon>Neisseriaceae</taxon>
        <taxon>Vitreoscilla</taxon>
    </lineage>
</organism>
<keyword evidence="9" id="KW-1185">Reference proteome</keyword>
<reference evidence="8" key="2">
    <citation type="journal article" date="2022" name="Res Sq">
        <title>Evolution of multicellular longitudinally dividing oral cavity symbionts (Neisseriaceae).</title>
        <authorList>
            <person name="Nyongesa S."/>
            <person name="Weber P."/>
            <person name="Bernet E."/>
            <person name="Pullido F."/>
            <person name="Nieckarz M."/>
            <person name="Delaby M."/>
            <person name="Nieves C."/>
            <person name="Viehboeck T."/>
            <person name="Krause N."/>
            <person name="Rivera-Millot A."/>
            <person name="Nakamura A."/>
            <person name="Vischer N."/>
            <person name="VanNieuwenhze M."/>
            <person name="Brun Y."/>
            <person name="Cava F."/>
            <person name="Bulgheresi S."/>
            <person name="Veyrier F."/>
        </authorList>
    </citation>
    <scope>NUCLEOTIDE SEQUENCE</scope>
    <source>
        <strain evidence="8">SAG 1488-6</strain>
    </source>
</reference>
<feature type="domain" description="Cytochrome b561 bacterial/Ni-hydrogenase" evidence="7">
    <location>
        <begin position="11"/>
        <end position="173"/>
    </location>
</feature>
<dbReference type="Gene3D" id="1.20.950.20">
    <property type="entry name" value="Transmembrane di-heme cytochromes, Chain C"/>
    <property type="match status" value="1"/>
</dbReference>
<dbReference type="RefSeq" id="WP_019957839.1">
    <property type="nucleotide sequence ID" value="NZ_CP091512.1"/>
</dbReference>
<name>A0ABY4EFE8_VITST</name>
<evidence type="ECO:0000256" key="5">
    <source>
        <dbReference type="ARBA" id="ARBA00023136"/>
    </source>
</evidence>
<dbReference type="SUPFAM" id="SSF81342">
    <property type="entry name" value="Transmembrane di-heme cytochromes"/>
    <property type="match status" value="1"/>
</dbReference>
<keyword evidence="5 6" id="KW-0472">Membrane</keyword>
<keyword evidence="2" id="KW-1003">Cell membrane</keyword>
<dbReference type="PANTHER" id="PTHR30485:SF2">
    <property type="entry name" value="BLL0597 PROTEIN"/>
    <property type="match status" value="1"/>
</dbReference>
<evidence type="ECO:0000256" key="1">
    <source>
        <dbReference type="ARBA" id="ARBA00004651"/>
    </source>
</evidence>
<dbReference type="InterPro" id="IPR011577">
    <property type="entry name" value="Cyt_b561_bac/Ni-Hgenase"/>
</dbReference>
<feature type="transmembrane region" description="Helical" evidence="6">
    <location>
        <begin position="12"/>
        <end position="34"/>
    </location>
</feature>
<comment type="subcellular location">
    <subcellularLocation>
        <location evidence="1">Cell membrane</location>
        <topology evidence="1">Multi-pass membrane protein</topology>
    </subcellularLocation>
</comment>
<dbReference type="Pfam" id="PF01292">
    <property type="entry name" value="Ni_hydr_CYTB"/>
    <property type="match status" value="1"/>
</dbReference>
<dbReference type="Proteomes" id="UP000832034">
    <property type="component" value="Chromosome"/>
</dbReference>
<keyword evidence="3 6" id="KW-0812">Transmembrane</keyword>
<evidence type="ECO:0000313" key="9">
    <source>
        <dbReference type="Proteomes" id="UP000832034"/>
    </source>
</evidence>
<evidence type="ECO:0000256" key="4">
    <source>
        <dbReference type="ARBA" id="ARBA00022989"/>
    </source>
</evidence>
<proteinExistence type="predicted"/>
<feature type="transmembrane region" description="Helical" evidence="6">
    <location>
        <begin position="99"/>
        <end position="119"/>
    </location>
</feature>
<evidence type="ECO:0000256" key="2">
    <source>
        <dbReference type="ARBA" id="ARBA00022475"/>
    </source>
</evidence>
<gene>
    <name evidence="8" type="ORF">LVJ81_06290</name>
</gene>
<dbReference type="EMBL" id="CP091512">
    <property type="protein sequence ID" value="UOO93630.1"/>
    <property type="molecule type" value="Genomic_DNA"/>
</dbReference>
<keyword evidence="4 6" id="KW-1133">Transmembrane helix</keyword>
<feature type="transmembrane region" description="Helical" evidence="6">
    <location>
        <begin position="139"/>
        <end position="161"/>
    </location>
</feature>
<feature type="transmembrane region" description="Helical" evidence="6">
    <location>
        <begin position="40"/>
        <end position="61"/>
    </location>
</feature>
<dbReference type="PANTHER" id="PTHR30485">
    <property type="entry name" value="NI/FE-HYDROGENASE 1 B-TYPE CYTOCHROME SUBUNIT"/>
    <property type="match status" value="1"/>
</dbReference>
<dbReference type="InterPro" id="IPR016174">
    <property type="entry name" value="Di-haem_cyt_TM"/>
</dbReference>
<evidence type="ECO:0000313" key="8">
    <source>
        <dbReference type="EMBL" id="UOO93630.1"/>
    </source>
</evidence>
<reference evidence="8" key="1">
    <citation type="submission" date="2021-12" db="EMBL/GenBank/DDBJ databases">
        <authorList>
            <person name="Veyrier F.J."/>
        </authorList>
    </citation>
    <scope>NUCLEOTIDE SEQUENCE</scope>
    <source>
        <strain evidence="8">SAG 1488-6</strain>
    </source>
</reference>
<protein>
    <submittedName>
        <fullName evidence="8">Cytochrome b/b6 domain-containing protein</fullName>
    </submittedName>
</protein>
<evidence type="ECO:0000259" key="7">
    <source>
        <dbReference type="Pfam" id="PF01292"/>
    </source>
</evidence>
<dbReference type="InterPro" id="IPR051542">
    <property type="entry name" value="Hydrogenase_cytochrome"/>
</dbReference>